<reference evidence="3" key="2">
    <citation type="submission" date="2017-12" db="EMBL/GenBank/DDBJ databases">
        <title>Genome sequence of the Bar-tailed Godwit (Limosa lapponica baueri).</title>
        <authorList>
            <person name="Lima N.C.B."/>
            <person name="Parody-Merino A.M."/>
            <person name="Battley P.F."/>
            <person name="Fidler A.E."/>
            <person name="Prosdocimi F."/>
        </authorList>
    </citation>
    <scope>NUCLEOTIDE SEQUENCE [LARGE SCALE GENOMIC DNA]</scope>
</reference>
<gene>
    <name evidence="2" type="ORF">llap_704</name>
</gene>
<protein>
    <submittedName>
        <fullName evidence="2">Uncharacterized protein</fullName>
    </submittedName>
</protein>
<name>A0A2I0USN0_LIMLA</name>
<dbReference type="AlphaFoldDB" id="A0A2I0USN0"/>
<evidence type="ECO:0000313" key="2">
    <source>
        <dbReference type="EMBL" id="PKU49051.1"/>
    </source>
</evidence>
<feature type="compositionally biased region" description="Polar residues" evidence="1">
    <location>
        <begin position="93"/>
        <end position="112"/>
    </location>
</feature>
<proteinExistence type="predicted"/>
<evidence type="ECO:0000256" key="1">
    <source>
        <dbReference type="SAM" id="MobiDB-lite"/>
    </source>
</evidence>
<dbReference type="Proteomes" id="UP000233556">
    <property type="component" value="Unassembled WGS sequence"/>
</dbReference>
<keyword evidence="3" id="KW-1185">Reference proteome</keyword>
<evidence type="ECO:0000313" key="3">
    <source>
        <dbReference type="Proteomes" id="UP000233556"/>
    </source>
</evidence>
<dbReference type="EMBL" id="KZ505643">
    <property type="protein sequence ID" value="PKU49051.1"/>
    <property type="molecule type" value="Genomic_DNA"/>
</dbReference>
<feature type="region of interest" description="Disordered" evidence="1">
    <location>
        <begin position="10"/>
        <end position="35"/>
    </location>
</feature>
<accession>A0A2I0USN0</accession>
<sequence>MGKALELALVTKQASHPTPQDGKGRKEDQNFGQLMPSFPNQLPVAQVAKGLGTPPALVGKYSRQICRVMLLYPQDRWRKQATSGTPARRQQELQHFSAQTEASGKTQQSVRSQQERIGMGCSSRMNR</sequence>
<reference evidence="3" key="1">
    <citation type="submission" date="2017-11" db="EMBL/GenBank/DDBJ databases">
        <authorList>
            <person name="Lima N.C."/>
            <person name="Parody-Merino A.M."/>
            <person name="Battley P.F."/>
            <person name="Fidler A.E."/>
            <person name="Prosdocimi F."/>
        </authorList>
    </citation>
    <scope>NUCLEOTIDE SEQUENCE [LARGE SCALE GENOMIC DNA]</scope>
</reference>
<feature type="region of interest" description="Disordered" evidence="1">
    <location>
        <begin position="78"/>
        <end position="127"/>
    </location>
</feature>
<organism evidence="2 3">
    <name type="scientific">Limosa lapponica baueri</name>
    <dbReference type="NCBI Taxonomy" id="1758121"/>
    <lineage>
        <taxon>Eukaryota</taxon>
        <taxon>Metazoa</taxon>
        <taxon>Chordata</taxon>
        <taxon>Craniata</taxon>
        <taxon>Vertebrata</taxon>
        <taxon>Euteleostomi</taxon>
        <taxon>Archelosauria</taxon>
        <taxon>Archosauria</taxon>
        <taxon>Dinosauria</taxon>
        <taxon>Saurischia</taxon>
        <taxon>Theropoda</taxon>
        <taxon>Coelurosauria</taxon>
        <taxon>Aves</taxon>
        <taxon>Neognathae</taxon>
        <taxon>Neoaves</taxon>
        <taxon>Charadriiformes</taxon>
        <taxon>Scolopacidae</taxon>
        <taxon>Limosa</taxon>
    </lineage>
</organism>